<evidence type="ECO:0000313" key="3">
    <source>
        <dbReference type="Proteomes" id="UP001212997"/>
    </source>
</evidence>
<comment type="caution">
    <text evidence="2">The sequence shown here is derived from an EMBL/GenBank/DDBJ whole genome shotgun (WGS) entry which is preliminary data.</text>
</comment>
<dbReference type="Proteomes" id="UP001212997">
    <property type="component" value="Unassembled WGS sequence"/>
</dbReference>
<reference evidence="2" key="1">
    <citation type="submission" date="2022-07" db="EMBL/GenBank/DDBJ databases">
        <title>Genome Sequence of Physisporinus lineatus.</title>
        <authorList>
            <person name="Buettner E."/>
        </authorList>
    </citation>
    <scope>NUCLEOTIDE SEQUENCE</scope>
    <source>
        <strain evidence="2">VT162</strain>
    </source>
</reference>
<organism evidence="2 3">
    <name type="scientific">Meripilus lineatus</name>
    <dbReference type="NCBI Taxonomy" id="2056292"/>
    <lineage>
        <taxon>Eukaryota</taxon>
        <taxon>Fungi</taxon>
        <taxon>Dikarya</taxon>
        <taxon>Basidiomycota</taxon>
        <taxon>Agaricomycotina</taxon>
        <taxon>Agaricomycetes</taxon>
        <taxon>Polyporales</taxon>
        <taxon>Meripilaceae</taxon>
        <taxon>Meripilus</taxon>
    </lineage>
</organism>
<name>A0AAD5UTF7_9APHY</name>
<gene>
    <name evidence="2" type="ORF">NLI96_g11889</name>
</gene>
<evidence type="ECO:0000256" key="1">
    <source>
        <dbReference type="SAM" id="MobiDB-lite"/>
    </source>
</evidence>
<evidence type="ECO:0000313" key="2">
    <source>
        <dbReference type="EMBL" id="KAJ3475356.1"/>
    </source>
</evidence>
<protein>
    <submittedName>
        <fullName evidence="2">Uncharacterized protein</fullName>
    </submittedName>
</protein>
<keyword evidence="3" id="KW-1185">Reference proteome</keyword>
<proteinExistence type="predicted"/>
<dbReference type="EMBL" id="JANAWD010000871">
    <property type="protein sequence ID" value="KAJ3475356.1"/>
    <property type="molecule type" value="Genomic_DNA"/>
</dbReference>
<sequence>MYVATGLNVSTLSLLLVDHSPATTYQKAFSIARPELGRALYNPDMPQGNKIEIGDVGLIDTEKGVFIFLFNATQVKEQENLNNSGVPTDDRPISKSKFDFNFKSKANLRPPHKALRLATNTIITSREPKGKHYTKHIKEVQVESAIAGRALAAGGPGAQVSYQYSCRKEISAVLLMKSKGEQQDCQQKSLRQYTLDNYHHWLAFIEKSDHDTENMKGPLLVYGHVMTNAWEIAVMKSREISCGISLSAGNEIAGGGFRFGERESFRMGTPIHKGPENPTDKFDQCVFVSYYQVKSRRFRAPKAIKARAGSSHPGDSDNLPPGGSHLVRSWESVEVSIVLIDRRYSFQKESMPMEFNQGTTMKQANLTNSL</sequence>
<dbReference type="AlphaFoldDB" id="A0AAD5UTF7"/>
<feature type="region of interest" description="Disordered" evidence="1">
    <location>
        <begin position="304"/>
        <end position="323"/>
    </location>
</feature>
<accession>A0AAD5UTF7</accession>